<evidence type="ECO:0000313" key="1">
    <source>
        <dbReference type="EMBL" id="QMS90048.1"/>
    </source>
</evidence>
<protein>
    <submittedName>
        <fullName evidence="1">Uncharacterized protein</fullName>
    </submittedName>
</protein>
<organism evidence="1 2">
    <name type="scientific">Nostoc edaphicum CCNP1411</name>
    <dbReference type="NCBI Taxonomy" id="1472755"/>
    <lineage>
        <taxon>Bacteria</taxon>
        <taxon>Bacillati</taxon>
        <taxon>Cyanobacteriota</taxon>
        <taxon>Cyanophyceae</taxon>
        <taxon>Nostocales</taxon>
        <taxon>Nostocaceae</taxon>
        <taxon>Nostoc</taxon>
    </lineage>
</organism>
<reference evidence="2" key="1">
    <citation type="submission" date="2020-06" db="EMBL/GenBank/DDBJ databases">
        <title>Nostoc edaphicum CCNP1411 genome.</title>
        <authorList>
            <person name="Fidor A."/>
            <person name="Grabski M."/>
            <person name="Gawor J."/>
            <person name="Gromadka R."/>
            <person name="Wegrzyn G."/>
            <person name="Mazur-Marzec H."/>
        </authorList>
    </citation>
    <scope>NUCLEOTIDE SEQUENCE [LARGE SCALE GENOMIC DNA]</scope>
    <source>
        <strain evidence="2">CCNP1411</strain>
    </source>
</reference>
<keyword evidence="2" id="KW-1185">Reference proteome</keyword>
<dbReference type="RefSeq" id="WP_181927910.1">
    <property type="nucleotide sequence ID" value="NZ_CP054698.1"/>
</dbReference>
<proteinExistence type="predicted"/>
<name>A0A7D7LEC3_9NOSO</name>
<dbReference type="EMBL" id="CP054698">
    <property type="protein sequence ID" value="QMS90048.1"/>
    <property type="molecule type" value="Genomic_DNA"/>
</dbReference>
<gene>
    <name evidence="1" type="ORF">HUN01_21530</name>
</gene>
<dbReference type="Proteomes" id="UP000514713">
    <property type="component" value="Chromosome"/>
</dbReference>
<accession>A0A7D7LEC3</accession>
<dbReference type="AlphaFoldDB" id="A0A7D7LEC3"/>
<dbReference type="KEGG" id="ned:HUN01_21530"/>
<sequence length="71" mass="8110">MFLINVCSNLLVAVESQQLPQVFHNSSAIARYDLYVLTLTLRSSKAETVTFFETKKITLAFLEILLWRIGC</sequence>
<evidence type="ECO:0000313" key="2">
    <source>
        <dbReference type="Proteomes" id="UP000514713"/>
    </source>
</evidence>